<feature type="region of interest" description="Disordered" evidence="1">
    <location>
        <begin position="1"/>
        <end position="71"/>
    </location>
</feature>
<dbReference type="EMBL" id="JAMKFB020000009">
    <property type="protein sequence ID" value="KAL0184526.1"/>
    <property type="molecule type" value="Genomic_DNA"/>
</dbReference>
<evidence type="ECO:0000313" key="3">
    <source>
        <dbReference type="Proteomes" id="UP001529510"/>
    </source>
</evidence>
<dbReference type="AlphaFoldDB" id="A0ABD0QEA8"/>
<feature type="non-terminal residue" evidence="2">
    <location>
        <position position="1"/>
    </location>
</feature>
<dbReference type="Proteomes" id="UP001529510">
    <property type="component" value="Unassembled WGS sequence"/>
</dbReference>
<sequence length="71" mass="7575">PYPLAGVPPVVWRGMERGGGESPRLRESPERRGSSSPDIGGPPPKMGRLELNGSPTGHRGRHNGAQQRPLS</sequence>
<name>A0ABD0QEA8_CIRMR</name>
<gene>
    <name evidence="2" type="ORF">M9458_020222</name>
</gene>
<evidence type="ECO:0000256" key="1">
    <source>
        <dbReference type="SAM" id="MobiDB-lite"/>
    </source>
</evidence>
<feature type="compositionally biased region" description="Basic and acidic residues" evidence="1">
    <location>
        <begin position="14"/>
        <end position="33"/>
    </location>
</feature>
<feature type="non-terminal residue" evidence="2">
    <location>
        <position position="71"/>
    </location>
</feature>
<protein>
    <submittedName>
        <fullName evidence="2">Uncharacterized protein</fullName>
    </submittedName>
</protein>
<reference evidence="2 3" key="1">
    <citation type="submission" date="2024-05" db="EMBL/GenBank/DDBJ databases">
        <title>Genome sequencing and assembly of Indian major carp, Cirrhinus mrigala (Hamilton, 1822).</title>
        <authorList>
            <person name="Mohindra V."/>
            <person name="Chowdhury L.M."/>
            <person name="Lal K."/>
            <person name="Jena J.K."/>
        </authorList>
    </citation>
    <scope>NUCLEOTIDE SEQUENCE [LARGE SCALE GENOMIC DNA]</scope>
    <source>
        <strain evidence="2">CM1030</strain>
        <tissue evidence="2">Blood</tissue>
    </source>
</reference>
<evidence type="ECO:0000313" key="2">
    <source>
        <dbReference type="EMBL" id="KAL0184526.1"/>
    </source>
</evidence>
<proteinExistence type="predicted"/>
<accession>A0ABD0QEA8</accession>
<comment type="caution">
    <text evidence="2">The sequence shown here is derived from an EMBL/GenBank/DDBJ whole genome shotgun (WGS) entry which is preliminary data.</text>
</comment>
<organism evidence="2 3">
    <name type="scientific">Cirrhinus mrigala</name>
    <name type="common">Mrigala</name>
    <dbReference type="NCBI Taxonomy" id="683832"/>
    <lineage>
        <taxon>Eukaryota</taxon>
        <taxon>Metazoa</taxon>
        <taxon>Chordata</taxon>
        <taxon>Craniata</taxon>
        <taxon>Vertebrata</taxon>
        <taxon>Euteleostomi</taxon>
        <taxon>Actinopterygii</taxon>
        <taxon>Neopterygii</taxon>
        <taxon>Teleostei</taxon>
        <taxon>Ostariophysi</taxon>
        <taxon>Cypriniformes</taxon>
        <taxon>Cyprinidae</taxon>
        <taxon>Labeoninae</taxon>
        <taxon>Labeonini</taxon>
        <taxon>Cirrhinus</taxon>
    </lineage>
</organism>
<keyword evidence="3" id="KW-1185">Reference proteome</keyword>